<accession>A0A120A457</accession>
<dbReference type="EMBL" id="LRGC01000001">
    <property type="protein sequence ID" value="KWR57659.1"/>
    <property type="molecule type" value="Genomic_DNA"/>
</dbReference>
<reference evidence="1 2" key="1">
    <citation type="journal article" date="2016" name="BMC Genomics">
        <title>Type VI secretion systems of human gut Bacteroidales segregate into three genetic architectures, two of which are contained on mobile genetic elements.</title>
        <authorList>
            <person name="Coyne M.J."/>
            <person name="Roelofs K.G."/>
            <person name="Comstock L.E."/>
        </authorList>
    </citation>
    <scope>NUCLEOTIDE SEQUENCE [LARGE SCALE GENOMIC DNA]</scope>
    <source>
        <strain evidence="1 2">CL09T03C01</strain>
    </source>
</reference>
<keyword evidence="2" id="KW-1185">Reference proteome</keyword>
<name>A0A120A457_BACSE</name>
<dbReference type="AlphaFoldDB" id="A0A120A457"/>
<gene>
    <name evidence="1" type="ORF">AA415_00200</name>
</gene>
<proteinExistence type="predicted"/>
<dbReference type="PATRIC" id="fig|46506.5.peg.209"/>
<organism evidence="1 2">
    <name type="scientific">Bacteroides stercoris</name>
    <dbReference type="NCBI Taxonomy" id="46506"/>
    <lineage>
        <taxon>Bacteria</taxon>
        <taxon>Pseudomonadati</taxon>
        <taxon>Bacteroidota</taxon>
        <taxon>Bacteroidia</taxon>
        <taxon>Bacteroidales</taxon>
        <taxon>Bacteroidaceae</taxon>
        <taxon>Bacteroides</taxon>
    </lineage>
</organism>
<evidence type="ECO:0000313" key="2">
    <source>
        <dbReference type="Proteomes" id="UP000056419"/>
    </source>
</evidence>
<dbReference type="STRING" id="46506.AA415_00200"/>
<sequence>MITFVSDTRRVLKPIVLNITKALLSNRFYNNSLLLHVHYNRLHRMASYSCCNKHLVWQKFMNDEIVVYSYRYGKN</sequence>
<protein>
    <submittedName>
        <fullName evidence="1">Uncharacterized protein</fullName>
    </submittedName>
</protein>
<dbReference type="Proteomes" id="UP000056419">
    <property type="component" value="Unassembled WGS sequence"/>
</dbReference>
<evidence type="ECO:0000313" key="1">
    <source>
        <dbReference type="EMBL" id="KWR57659.1"/>
    </source>
</evidence>
<comment type="caution">
    <text evidence="1">The sequence shown here is derived from an EMBL/GenBank/DDBJ whole genome shotgun (WGS) entry which is preliminary data.</text>
</comment>